<sequence>MAETRGFSDKTAIGKRLRRLSELIDRDAKSLYKEQGVQFEQRWFGVLNELVVNGPMTVKELAQALRITHASVSETRRSLEAANIIVATADKSDGRQRILHLTAKGKRLVDTLSPLWQALEDASIELNHEARNVVAALDRLDAALERQSLYERVARKLWGDV</sequence>
<organism evidence="2 3">
    <name type="scientific">Hyphococcus aureus</name>
    <dbReference type="NCBI Taxonomy" id="2666033"/>
    <lineage>
        <taxon>Bacteria</taxon>
        <taxon>Pseudomonadati</taxon>
        <taxon>Pseudomonadota</taxon>
        <taxon>Alphaproteobacteria</taxon>
        <taxon>Parvularculales</taxon>
        <taxon>Parvularculaceae</taxon>
        <taxon>Hyphococcus</taxon>
    </lineage>
</organism>
<gene>
    <name evidence="2" type="ORF">ACFMB1_08400</name>
</gene>
<dbReference type="PANTHER" id="PTHR33164:SF43">
    <property type="entry name" value="HTH-TYPE TRANSCRIPTIONAL REPRESSOR YETL"/>
    <property type="match status" value="1"/>
</dbReference>
<evidence type="ECO:0000313" key="3">
    <source>
        <dbReference type="Proteomes" id="UP001596116"/>
    </source>
</evidence>
<dbReference type="Gene3D" id="1.10.10.10">
    <property type="entry name" value="Winged helix-like DNA-binding domain superfamily/Winged helix DNA-binding domain"/>
    <property type="match status" value="1"/>
</dbReference>
<dbReference type="InterPro" id="IPR000835">
    <property type="entry name" value="HTH_MarR-typ"/>
</dbReference>
<keyword evidence="3" id="KW-1185">Reference proteome</keyword>
<dbReference type="Pfam" id="PF12802">
    <property type="entry name" value="MarR_2"/>
    <property type="match status" value="1"/>
</dbReference>
<dbReference type="RefSeq" id="WP_379879074.1">
    <property type="nucleotide sequence ID" value="NZ_JBHPON010000001.1"/>
</dbReference>
<evidence type="ECO:0000313" key="2">
    <source>
        <dbReference type="EMBL" id="MFC6035559.1"/>
    </source>
</evidence>
<dbReference type="SMART" id="SM00347">
    <property type="entry name" value="HTH_MARR"/>
    <property type="match status" value="1"/>
</dbReference>
<dbReference type="InterPro" id="IPR039422">
    <property type="entry name" value="MarR/SlyA-like"/>
</dbReference>
<dbReference type="InterPro" id="IPR036388">
    <property type="entry name" value="WH-like_DNA-bd_sf"/>
</dbReference>
<comment type="caution">
    <text evidence="2">The sequence shown here is derived from an EMBL/GenBank/DDBJ whole genome shotgun (WGS) entry which is preliminary data.</text>
</comment>
<dbReference type="PROSITE" id="PS50995">
    <property type="entry name" value="HTH_MARR_2"/>
    <property type="match status" value="1"/>
</dbReference>
<feature type="domain" description="HTH marR-type" evidence="1">
    <location>
        <begin position="10"/>
        <end position="142"/>
    </location>
</feature>
<dbReference type="EMBL" id="JBHPON010000001">
    <property type="protein sequence ID" value="MFC6035559.1"/>
    <property type="molecule type" value="Genomic_DNA"/>
</dbReference>
<reference evidence="2 3" key="1">
    <citation type="submission" date="2024-09" db="EMBL/GenBank/DDBJ databases">
        <authorList>
            <person name="Zhang Z.-H."/>
        </authorList>
    </citation>
    <scope>NUCLEOTIDE SEQUENCE [LARGE SCALE GENOMIC DNA]</scope>
    <source>
        <strain evidence="2 3">HHTR114</strain>
    </source>
</reference>
<accession>A0ABW1KUC4</accession>
<protein>
    <submittedName>
        <fullName evidence="2">MarR family winged helix-turn-helix transcriptional regulator</fullName>
    </submittedName>
</protein>
<dbReference type="PANTHER" id="PTHR33164">
    <property type="entry name" value="TRANSCRIPTIONAL REGULATOR, MARR FAMILY"/>
    <property type="match status" value="1"/>
</dbReference>
<name>A0ABW1KUC4_9PROT</name>
<dbReference type="SUPFAM" id="SSF46785">
    <property type="entry name" value="Winged helix' DNA-binding domain"/>
    <property type="match status" value="1"/>
</dbReference>
<dbReference type="InterPro" id="IPR036390">
    <property type="entry name" value="WH_DNA-bd_sf"/>
</dbReference>
<evidence type="ECO:0000259" key="1">
    <source>
        <dbReference type="PROSITE" id="PS50995"/>
    </source>
</evidence>
<proteinExistence type="predicted"/>
<dbReference type="Proteomes" id="UP001596116">
    <property type="component" value="Unassembled WGS sequence"/>
</dbReference>